<dbReference type="InterPro" id="IPR000792">
    <property type="entry name" value="Tscrpt_reg_LuxR_C"/>
</dbReference>
<proteinExistence type="predicted"/>
<dbReference type="InterPro" id="IPR036388">
    <property type="entry name" value="WH-like_DNA-bd_sf"/>
</dbReference>
<evidence type="ECO:0000256" key="4">
    <source>
        <dbReference type="PROSITE-ProRule" id="PRU00169"/>
    </source>
</evidence>
<reference evidence="7" key="1">
    <citation type="submission" date="2022-11" db="EMBL/GenBank/DDBJ databases">
        <title>Biodiversity and phylogenetic relationships of bacteria.</title>
        <authorList>
            <person name="Machado R.A.R."/>
            <person name="Bhat A."/>
            <person name="Loulou A."/>
            <person name="Kallel S."/>
        </authorList>
    </citation>
    <scope>NUCLEOTIDE SEQUENCE</scope>
    <source>
        <strain evidence="7">DSM 16503</strain>
    </source>
</reference>
<dbReference type="GO" id="GO:0003677">
    <property type="term" value="F:DNA binding"/>
    <property type="evidence" value="ECO:0007669"/>
    <property type="project" value="UniProtKB-KW"/>
</dbReference>
<dbReference type="AlphaFoldDB" id="A0AAW5VQQ8"/>
<dbReference type="PROSITE" id="PS50110">
    <property type="entry name" value="RESPONSE_REGULATORY"/>
    <property type="match status" value="1"/>
</dbReference>
<dbReference type="Gene3D" id="3.40.50.2300">
    <property type="match status" value="1"/>
</dbReference>
<dbReference type="SUPFAM" id="SSF52172">
    <property type="entry name" value="CheY-like"/>
    <property type="match status" value="1"/>
</dbReference>
<dbReference type="SUPFAM" id="SSF46894">
    <property type="entry name" value="C-terminal effector domain of the bipartite response regulators"/>
    <property type="match status" value="1"/>
</dbReference>
<dbReference type="SMART" id="SM00421">
    <property type="entry name" value="HTH_LUXR"/>
    <property type="match status" value="1"/>
</dbReference>
<dbReference type="Pfam" id="PF00196">
    <property type="entry name" value="GerE"/>
    <property type="match status" value="1"/>
</dbReference>
<keyword evidence="1" id="KW-0805">Transcription regulation</keyword>
<sequence>MNPTENGSSLSPLIHLLDDDAAVRQSLSLLISTVGLRVQTWADPQQFLESFDRQSIGALILDVRMPGISGLTLLDTLIEQGVDQPIILLTGHGTVDMCRRAFKAGAVEFLEKPVSDDVLLDTVQQAVRQHVRRRERLAADQWVRERYTSLSEREREVLALIVEGLTNKEIGRALSLSPRTVETHRANLFAKLQVDNLAHLIRHYASLVSVSP</sequence>
<dbReference type="PANTHER" id="PTHR44688">
    <property type="entry name" value="DNA-BINDING TRANSCRIPTIONAL ACTIVATOR DEVR_DOSR"/>
    <property type="match status" value="1"/>
</dbReference>
<keyword evidence="2" id="KW-0238">DNA-binding</keyword>
<evidence type="ECO:0000313" key="8">
    <source>
        <dbReference type="Proteomes" id="UP001208074"/>
    </source>
</evidence>
<dbReference type="PANTHER" id="PTHR44688:SF16">
    <property type="entry name" value="DNA-BINDING TRANSCRIPTIONAL ACTIVATOR DEVR_DOSR"/>
    <property type="match status" value="1"/>
</dbReference>
<protein>
    <submittedName>
        <fullName evidence="7">Response regulator</fullName>
    </submittedName>
</protein>
<dbReference type="CDD" id="cd17537">
    <property type="entry name" value="REC_FixJ"/>
    <property type="match status" value="1"/>
</dbReference>
<dbReference type="Proteomes" id="UP001208074">
    <property type="component" value="Unassembled WGS sequence"/>
</dbReference>
<feature type="domain" description="Response regulatory" evidence="6">
    <location>
        <begin position="13"/>
        <end position="127"/>
    </location>
</feature>
<dbReference type="Gene3D" id="1.10.10.10">
    <property type="entry name" value="Winged helix-like DNA-binding domain superfamily/Winged helix DNA-binding domain"/>
    <property type="match status" value="1"/>
</dbReference>
<dbReference type="InterPro" id="IPR016032">
    <property type="entry name" value="Sig_transdc_resp-reg_C-effctor"/>
</dbReference>
<dbReference type="EMBL" id="JAPKNB010000003">
    <property type="protein sequence ID" value="MCX5564799.1"/>
    <property type="molecule type" value="Genomic_DNA"/>
</dbReference>
<dbReference type="PROSITE" id="PS00622">
    <property type="entry name" value="HTH_LUXR_1"/>
    <property type="match status" value="1"/>
</dbReference>
<dbReference type="PROSITE" id="PS50043">
    <property type="entry name" value="HTH_LUXR_2"/>
    <property type="match status" value="1"/>
</dbReference>
<dbReference type="PRINTS" id="PR00038">
    <property type="entry name" value="HTHLUXR"/>
</dbReference>
<dbReference type="CDD" id="cd06170">
    <property type="entry name" value="LuxR_C_like"/>
    <property type="match status" value="1"/>
</dbReference>
<accession>A0AAW5VQQ8</accession>
<evidence type="ECO:0000256" key="3">
    <source>
        <dbReference type="ARBA" id="ARBA00023163"/>
    </source>
</evidence>
<evidence type="ECO:0000313" key="7">
    <source>
        <dbReference type="EMBL" id="MCX5564799.1"/>
    </source>
</evidence>
<gene>
    <name evidence="7" type="ORF">OSH02_05460</name>
</gene>
<evidence type="ECO:0000259" key="6">
    <source>
        <dbReference type="PROSITE" id="PS50110"/>
    </source>
</evidence>
<dbReference type="InterPro" id="IPR011006">
    <property type="entry name" value="CheY-like_superfamily"/>
</dbReference>
<evidence type="ECO:0000256" key="1">
    <source>
        <dbReference type="ARBA" id="ARBA00023015"/>
    </source>
</evidence>
<dbReference type="GO" id="GO:0000160">
    <property type="term" value="P:phosphorelay signal transduction system"/>
    <property type="evidence" value="ECO:0007669"/>
    <property type="project" value="InterPro"/>
</dbReference>
<evidence type="ECO:0000259" key="5">
    <source>
        <dbReference type="PROSITE" id="PS50043"/>
    </source>
</evidence>
<comment type="caution">
    <text evidence="7">The sequence shown here is derived from an EMBL/GenBank/DDBJ whole genome shotgun (WGS) entry which is preliminary data.</text>
</comment>
<dbReference type="RefSeq" id="WP_026483370.1">
    <property type="nucleotide sequence ID" value="NZ_DAMBOE010000010.1"/>
</dbReference>
<name>A0AAW5VQQ8_9BURK</name>
<feature type="domain" description="HTH luxR-type" evidence="5">
    <location>
        <begin position="143"/>
        <end position="208"/>
    </location>
</feature>
<keyword evidence="3" id="KW-0804">Transcription</keyword>
<feature type="modified residue" description="4-aspartylphosphate" evidence="4">
    <location>
        <position position="62"/>
    </location>
</feature>
<keyword evidence="4" id="KW-0597">Phosphoprotein</keyword>
<dbReference type="Pfam" id="PF00072">
    <property type="entry name" value="Response_reg"/>
    <property type="match status" value="1"/>
</dbReference>
<dbReference type="InterPro" id="IPR001789">
    <property type="entry name" value="Sig_transdc_resp-reg_receiver"/>
</dbReference>
<dbReference type="GeneID" id="94041157"/>
<evidence type="ECO:0000256" key="2">
    <source>
        <dbReference type="ARBA" id="ARBA00023125"/>
    </source>
</evidence>
<organism evidence="7 8">
    <name type="scientific">Alcaligenes phenolicus</name>
    <dbReference type="NCBI Taxonomy" id="232846"/>
    <lineage>
        <taxon>Bacteria</taxon>
        <taxon>Pseudomonadati</taxon>
        <taxon>Pseudomonadota</taxon>
        <taxon>Betaproteobacteria</taxon>
        <taxon>Burkholderiales</taxon>
        <taxon>Alcaligenaceae</taxon>
        <taxon>Alcaligenes</taxon>
    </lineage>
</organism>
<dbReference type="GO" id="GO:0006355">
    <property type="term" value="P:regulation of DNA-templated transcription"/>
    <property type="evidence" value="ECO:0007669"/>
    <property type="project" value="InterPro"/>
</dbReference>
<dbReference type="SMART" id="SM00448">
    <property type="entry name" value="REC"/>
    <property type="match status" value="1"/>
</dbReference>